<dbReference type="Proteomes" id="UP001057402">
    <property type="component" value="Chromosome 4"/>
</dbReference>
<name>A0ACB9R2G3_9MYRT</name>
<sequence length="680" mass="77950">MEEGGAYLGWVEETTAVPPKGSRREVRFFLLRRGDGGKELAVVGREKSLRHMSYYLLFDRGHLLSCPPPLGGFKSRRQVVDWLNSVVSGRPSPPSHGYLDTSSSGSEGAQFLGPGSKDTFSSMLGGRTMEEITWLGSPSIDRKKRKHFPSFCRKGVKISVHNFVYILAEEGKRLVAYLEDMYEDSRANKVVVVQWFHKADEVGIGLSDSFSDREIFFSLCLQDLSIECIDGLATVLCPQHFEKYRDEARTYPREIFVCRNLFEEDNVRPFDITEVEGYWCQELVRCMYPFSLLKPVPKIDQQNPDDGFGIRPRKKRREHKEDIPTQRQIVKESSGTENKLRQQSLYLAIGSEVEVFSQDSGVRGCWFRATIIKMHKDKAKVRYRDIQDPVDEANKLEEWVLTSRIADPDKYGIYSHSRKMIRPAPEIGSFKSPQTFDVGMVVDALWHDGWWEGIVVRRDGENKFHVYFPGEKRDELFPCENLRHAQEWMENRWNPVRERMDLVSVILPLMDLKQVQEEPSCREDPSAVACSNHPRNIYPEENLGPFLIPDEAEGLCGSRDLSKDNLLAQLKWKAFGKRSRSSGSSSQKAYCEEDPSSSPESRLSTRTKFFIKAPLKVDRENCKFIGDSVFGPPPVVPALTSLVMSRDPKWSTLLPTSQCHDRFYFVSWCELDSGGFKQRK</sequence>
<gene>
    <name evidence="1" type="ORF">MLD38_011429</name>
</gene>
<accession>A0ACB9R2G3</accession>
<evidence type="ECO:0000313" key="2">
    <source>
        <dbReference type="Proteomes" id="UP001057402"/>
    </source>
</evidence>
<protein>
    <submittedName>
        <fullName evidence="1">Uncharacterized protein</fullName>
    </submittedName>
</protein>
<keyword evidence="2" id="KW-1185">Reference proteome</keyword>
<dbReference type="EMBL" id="CM042883">
    <property type="protein sequence ID" value="KAI4373291.1"/>
    <property type="molecule type" value="Genomic_DNA"/>
</dbReference>
<organism evidence="1 2">
    <name type="scientific">Melastoma candidum</name>
    <dbReference type="NCBI Taxonomy" id="119954"/>
    <lineage>
        <taxon>Eukaryota</taxon>
        <taxon>Viridiplantae</taxon>
        <taxon>Streptophyta</taxon>
        <taxon>Embryophyta</taxon>
        <taxon>Tracheophyta</taxon>
        <taxon>Spermatophyta</taxon>
        <taxon>Magnoliopsida</taxon>
        <taxon>eudicotyledons</taxon>
        <taxon>Gunneridae</taxon>
        <taxon>Pentapetalae</taxon>
        <taxon>rosids</taxon>
        <taxon>malvids</taxon>
        <taxon>Myrtales</taxon>
        <taxon>Melastomataceae</taxon>
        <taxon>Melastomatoideae</taxon>
        <taxon>Melastomateae</taxon>
        <taxon>Melastoma</taxon>
    </lineage>
</organism>
<proteinExistence type="predicted"/>
<evidence type="ECO:0000313" key="1">
    <source>
        <dbReference type="EMBL" id="KAI4373291.1"/>
    </source>
</evidence>
<reference evidence="2" key="1">
    <citation type="journal article" date="2023" name="Front. Plant Sci.">
        <title>Chromosomal-level genome assembly of Melastoma candidum provides insights into trichome evolution.</title>
        <authorList>
            <person name="Zhong Y."/>
            <person name="Wu W."/>
            <person name="Sun C."/>
            <person name="Zou P."/>
            <person name="Liu Y."/>
            <person name="Dai S."/>
            <person name="Zhou R."/>
        </authorList>
    </citation>
    <scope>NUCLEOTIDE SEQUENCE [LARGE SCALE GENOMIC DNA]</scope>
</reference>
<comment type="caution">
    <text evidence="1">The sequence shown here is derived from an EMBL/GenBank/DDBJ whole genome shotgun (WGS) entry which is preliminary data.</text>
</comment>